<protein>
    <submittedName>
        <fullName evidence="1">Uncharacterized protein</fullName>
    </submittedName>
</protein>
<gene>
    <name evidence="1" type="ORF">SAMN04488062_11765</name>
</gene>
<dbReference type="RefSeq" id="WP_091258621.1">
    <property type="nucleotide sequence ID" value="NZ_FNDB01000017.1"/>
</dbReference>
<dbReference type="AlphaFoldDB" id="A0A1G8G9G2"/>
<reference evidence="2" key="1">
    <citation type="submission" date="2016-10" db="EMBL/GenBank/DDBJ databases">
        <authorList>
            <person name="Varghese N."/>
            <person name="Submissions S."/>
        </authorList>
    </citation>
    <scope>NUCLEOTIDE SEQUENCE [LARGE SCALE GENOMIC DNA]</scope>
    <source>
        <strain evidence="2">CGMCC 1.2747</strain>
    </source>
</reference>
<dbReference type="Proteomes" id="UP000199274">
    <property type="component" value="Unassembled WGS sequence"/>
</dbReference>
<proteinExistence type="predicted"/>
<keyword evidence="2" id="KW-1185">Reference proteome</keyword>
<accession>A0A1G8G9G2</accession>
<name>A0A1G8G9G2_9FLAO</name>
<organism evidence="1 2">
    <name type="scientific">Flavobacterium omnivorum</name>
    <dbReference type="NCBI Taxonomy" id="178355"/>
    <lineage>
        <taxon>Bacteria</taxon>
        <taxon>Pseudomonadati</taxon>
        <taxon>Bacteroidota</taxon>
        <taxon>Flavobacteriia</taxon>
        <taxon>Flavobacteriales</taxon>
        <taxon>Flavobacteriaceae</taxon>
        <taxon>Flavobacterium</taxon>
    </lineage>
</organism>
<evidence type="ECO:0000313" key="1">
    <source>
        <dbReference type="EMBL" id="SDH91012.1"/>
    </source>
</evidence>
<sequence length="161" mass="18373">MFIVTVTLSNCQAGEDFFEDNDPVSIAYKEEIKRYPIELKLSTNKKKLDKVEDLSNAINPNSLKIYDLNSTQKVLIVDVSNLNGLETSFVTKAIFFLNKNKIIRSRLVTINDADTVMDKNELILSVLNTAKDKKQYNGIVSFYNPFQEILQKNVYQNGKLV</sequence>
<evidence type="ECO:0000313" key="2">
    <source>
        <dbReference type="Proteomes" id="UP000199274"/>
    </source>
</evidence>
<dbReference type="EMBL" id="FNDB01000017">
    <property type="protein sequence ID" value="SDH91012.1"/>
    <property type="molecule type" value="Genomic_DNA"/>
</dbReference>